<dbReference type="RefSeq" id="WP_290194909.1">
    <property type="nucleotide sequence ID" value="NZ_CP047654.1"/>
</dbReference>
<keyword evidence="2" id="KW-0812">Transmembrane</keyword>
<proteinExistence type="predicted"/>
<evidence type="ECO:0000256" key="2">
    <source>
        <dbReference type="SAM" id="Phobius"/>
    </source>
</evidence>
<feature type="compositionally biased region" description="Low complexity" evidence="1">
    <location>
        <begin position="174"/>
        <end position="185"/>
    </location>
</feature>
<feature type="transmembrane region" description="Helical" evidence="2">
    <location>
        <begin position="204"/>
        <end position="223"/>
    </location>
</feature>
<dbReference type="EMBL" id="JAVDXZ010000001">
    <property type="protein sequence ID" value="MDR7329803.1"/>
    <property type="molecule type" value="Genomic_DNA"/>
</dbReference>
<keyword evidence="4" id="KW-1185">Reference proteome</keyword>
<accession>A0ABU1ZZH6</accession>
<feature type="region of interest" description="Disordered" evidence="1">
    <location>
        <begin position="1"/>
        <end position="197"/>
    </location>
</feature>
<keyword evidence="2" id="KW-1133">Transmembrane helix</keyword>
<protein>
    <submittedName>
        <fullName evidence="3">Uncharacterized protein</fullName>
    </submittedName>
</protein>
<feature type="compositionally biased region" description="Basic and acidic residues" evidence="1">
    <location>
        <begin position="162"/>
        <end position="173"/>
    </location>
</feature>
<evidence type="ECO:0000313" key="3">
    <source>
        <dbReference type="EMBL" id="MDR7329803.1"/>
    </source>
</evidence>
<feature type="compositionally biased region" description="Low complexity" evidence="1">
    <location>
        <begin position="60"/>
        <end position="87"/>
    </location>
</feature>
<comment type="caution">
    <text evidence="3">The sequence shown here is derived from an EMBL/GenBank/DDBJ whole genome shotgun (WGS) entry which is preliminary data.</text>
</comment>
<organism evidence="3 4">
    <name type="scientific">Corynebacterium guangdongense</name>
    <dbReference type="NCBI Taxonomy" id="1783348"/>
    <lineage>
        <taxon>Bacteria</taxon>
        <taxon>Bacillati</taxon>
        <taxon>Actinomycetota</taxon>
        <taxon>Actinomycetes</taxon>
        <taxon>Mycobacteriales</taxon>
        <taxon>Corynebacteriaceae</taxon>
        <taxon>Corynebacterium</taxon>
    </lineage>
</organism>
<feature type="compositionally biased region" description="Polar residues" evidence="1">
    <location>
        <begin position="1"/>
        <end position="13"/>
    </location>
</feature>
<dbReference type="Proteomes" id="UP001180840">
    <property type="component" value="Unassembled WGS sequence"/>
</dbReference>
<sequence>MASTPDNSDSQHSPRLKRRAFRRRTDAAPAPLSPAARNALRRAGRMAAVPKNPAPPPPGSADSDAQAAEEYRALTPAPEPAAGAPVPELTETAVPDRPEAESVDEPATPPATTPLAAEDETAPATIVPEPVAADLPGTGTAEEEDSSTDGVAGAGGPEDASDVEKRTPADGEAARAASTTVTVAEAPRESNAPLRGRRRKWARAAYSVALVGILGGAIGLGAYEANADRWPSRETEVPAGFGPPVDWNTQEVLNLVIPAVLSQADATTTEQGVILTAQASPAAVAQPQLLARQISTLTQNSCATNVSIRTPENVKIDSWGFCFDSLPAELLTMPLTFALDNGASAVSFTNHPSFGGAKAATITWMPTTPEEYDRALASWGQLATEAPLDWIALVVYGAGEMEGYMDYADVKDDDGLVMGDNSRTSRAAELGIYADRYPTE</sequence>
<gene>
    <name evidence="3" type="ORF">J2S39_001479</name>
</gene>
<reference evidence="3" key="1">
    <citation type="submission" date="2023-07" db="EMBL/GenBank/DDBJ databases">
        <title>Sequencing the genomes of 1000 actinobacteria strains.</title>
        <authorList>
            <person name="Klenk H.-P."/>
        </authorList>
    </citation>
    <scope>NUCLEOTIDE SEQUENCE</scope>
    <source>
        <strain evidence="3">DSM 107476</strain>
    </source>
</reference>
<evidence type="ECO:0000313" key="4">
    <source>
        <dbReference type="Proteomes" id="UP001180840"/>
    </source>
</evidence>
<keyword evidence="2" id="KW-0472">Membrane</keyword>
<evidence type="ECO:0000256" key="1">
    <source>
        <dbReference type="SAM" id="MobiDB-lite"/>
    </source>
</evidence>
<name>A0ABU1ZZH6_9CORY</name>